<gene>
    <name evidence="1" type="ORF">HNQ75_002848</name>
</gene>
<dbReference type="InterPro" id="IPR008767">
    <property type="entry name" value="Phage_SPP1_head-tail_adaptor"/>
</dbReference>
<dbReference type="Pfam" id="PF05521">
    <property type="entry name" value="Phage_HCP"/>
    <property type="match status" value="1"/>
</dbReference>
<comment type="caution">
    <text evidence="1">The sequence shown here is derived from an EMBL/GenBank/DDBJ whole genome shotgun (WGS) entry which is preliminary data.</text>
</comment>
<dbReference type="NCBIfam" id="TIGR01563">
    <property type="entry name" value="gp16_SPP1"/>
    <property type="match status" value="1"/>
</dbReference>
<protein>
    <submittedName>
        <fullName evidence="1">SPP1 family predicted phage head-tail adaptor</fullName>
    </submittedName>
</protein>
<dbReference type="AlphaFoldDB" id="A0A7W9YYR7"/>
<dbReference type="RefSeq" id="WP_077547755.1">
    <property type="nucleotide sequence ID" value="NZ_JACHEJ010000007.1"/>
</dbReference>
<reference evidence="1 2" key="1">
    <citation type="submission" date="2020-08" db="EMBL/GenBank/DDBJ databases">
        <title>Genomic Encyclopedia of Type Strains, Phase IV (KMG-IV): sequencing the most valuable type-strain genomes for metagenomic binning, comparative biology and taxonomic classification.</title>
        <authorList>
            <person name="Goeker M."/>
        </authorList>
    </citation>
    <scope>NUCLEOTIDE SEQUENCE [LARGE SCALE GENOMIC DNA]</scope>
    <source>
        <strain evidence="1 2">DSM 102134</strain>
    </source>
</reference>
<organism evidence="1 2">
    <name type="scientific">Pseudorhizobium flavum</name>
    <dbReference type="NCBI Taxonomy" id="1335061"/>
    <lineage>
        <taxon>Bacteria</taxon>
        <taxon>Pseudomonadati</taxon>
        <taxon>Pseudomonadota</taxon>
        <taxon>Alphaproteobacteria</taxon>
        <taxon>Hyphomicrobiales</taxon>
        <taxon>Rhizobiaceae</taxon>
        <taxon>Rhizobium/Agrobacterium group</taxon>
        <taxon>Pseudorhizobium</taxon>
    </lineage>
</organism>
<sequence length="110" mass="12444">MTHIFDPGRMTARLVLEAPVEMPDGQGGAAVTWQAVRSLWARVEPVRVSERQEAGAESATISHRIWIWFREDVVAGQRFRKGARLFAVKLVRDPDETRRFLVCHCEEAAG</sequence>
<accession>A0A7W9YYR7</accession>
<dbReference type="InterPro" id="IPR038666">
    <property type="entry name" value="SSP1_head-tail_sf"/>
</dbReference>
<keyword evidence="2" id="KW-1185">Reference proteome</keyword>
<dbReference type="Proteomes" id="UP000535501">
    <property type="component" value="Unassembled WGS sequence"/>
</dbReference>
<evidence type="ECO:0000313" key="2">
    <source>
        <dbReference type="Proteomes" id="UP000535501"/>
    </source>
</evidence>
<dbReference type="Gene3D" id="2.40.10.270">
    <property type="entry name" value="Bacteriophage SPP1 head-tail adaptor protein"/>
    <property type="match status" value="1"/>
</dbReference>
<proteinExistence type="predicted"/>
<dbReference type="EMBL" id="JACHEJ010000007">
    <property type="protein sequence ID" value="MBB6180865.1"/>
    <property type="molecule type" value="Genomic_DNA"/>
</dbReference>
<name>A0A7W9YYR7_9HYPH</name>
<evidence type="ECO:0000313" key="1">
    <source>
        <dbReference type="EMBL" id="MBB6180865.1"/>
    </source>
</evidence>